<keyword evidence="2" id="KW-1185">Reference proteome</keyword>
<name>A0ABX1CZF6_9FLAO</name>
<comment type="caution">
    <text evidence="1">The sequence shown here is derived from an EMBL/GenBank/DDBJ whole genome shotgun (WGS) entry which is preliminary data.</text>
</comment>
<dbReference type="InterPro" id="IPR009097">
    <property type="entry name" value="Cyclic_Pdiesterase"/>
</dbReference>
<accession>A0ABX1CZF6</accession>
<protein>
    <submittedName>
        <fullName evidence="1">2'-5' RNA ligase family protein</fullName>
    </submittedName>
</protein>
<dbReference type="RefSeq" id="WP_168138752.1">
    <property type="nucleotide sequence ID" value="NZ_JAAVJR010000006.1"/>
</dbReference>
<dbReference type="SUPFAM" id="SSF55144">
    <property type="entry name" value="LigT-like"/>
    <property type="match status" value="1"/>
</dbReference>
<dbReference type="PANTHER" id="PTHR40037">
    <property type="entry name" value="PHOSPHOESTERASE YJCG-RELATED"/>
    <property type="match status" value="1"/>
</dbReference>
<dbReference type="InterPro" id="IPR050580">
    <property type="entry name" value="2H_phosphoesterase_YjcG-like"/>
</dbReference>
<dbReference type="Pfam" id="PF13563">
    <property type="entry name" value="2_5_RNA_ligase2"/>
    <property type="match status" value="1"/>
</dbReference>
<dbReference type="Gene3D" id="3.90.1140.10">
    <property type="entry name" value="Cyclic phosphodiesterase"/>
    <property type="match status" value="1"/>
</dbReference>
<sequence length="167" mass="19411">MRTTRKQLTLFIDDASGNIERIRATYNPVQFSIIPAHVTLCREDELEFIDDILARIRTISLEKPLHVAFQGVERSADGKGVFMPSSGENEEFRELRQNVLGETNLKKEQVPHITLMHPRNSTCDDEIFEQIKQYELPVTLEFEKISLIEQSDDGKWKLLQEFHLVKK</sequence>
<evidence type="ECO:0000313" key="1">
    <source>
        <dbReference type="EMBL" id="NJW53650.1"/>
    </source>
</evidence>
<proteinExistence type="predicted"/>
<evidence type="ECO:0000313" key="2">
    <source>
        <dbReference type="Proteomes" id="UP000703674"/>
    </source>
</evidence>
<keyword evidence="1" id="KW-0436">Ligase</keyword>
<dbReference type="PANTHER" id="PTHR40037:SF1">
    <property type="entry name" value="PHOSPHOESTERASE SAOUHSC_00951-RELATED"/>
    <property type="match status" value="1"/>
</dbReference>
<organism evidence="1 2">
    <name type="scientific">Salinimicrobium oceani</name>
    <dbReference type="NCBI Taxonomy" id="2722702"/>
    <lineage>
        <taxon>Bacteria</taxon>
        <taxon>Pseudomonadati</taxon>
        <taxon>Bacteroidota</taxon>
        <taxon>Flavobacteriia</taxon>
        <taxon>Flavobacteriales</taxon>
        <taxon>Flavobacteriaceae</taxon>
        <taxon>Salinimicrobium</taxon>
    </lineage>
</organism>
<reference evidence="1 2" key="1">
    <citation type="submission" date="2020-03" db="EMBL/GenBank/DDBJ databases">
        <title>Salinimicrobium sp. nov, isolated from SCS.</title>
        <authorList>
            <person name="Cao W.R."/>
        </authorList>
    </citation>
    <scope>NUCLEOTIDE SEQUENCE [LARGE SCALE GENOMIC DNA]</scope>
    <source>
        <strain evidence="2">J15B91</strain>
    </source>
</reference>
<dbReference type="Proteomes" id="UP000703674">
    <property type="component" value="Unassembled WGS sequence"/>
</dbReference>
<dbReference type="GO" id="GO:0016874">
    <property type="term" value="F:ligase activity"/>
    <property type="evidence" value="ECO:0007669"/>
    <property type="project" value="UniProtKB-KW"/>
</dbReference>
<dbReference type="EMBL" id="JAAVJR010000006">
    <property type="protein sequence ID" value="NJW53650.1"/>
    <property type="molecule type" value="Genomic_DNA"/>
</dbReference>
<gene>
    <name evidence="1" type="ORF">HC175_12045</name>
</gene>